<dbReference type="SUPFAM" id="SSF52540">
    <property type="entry name" value="P-loop containing nucleoside triphosphate hydrolases"/>
    <property type="match status" value="2"/>
</dbReference>
<keyword evidence="3" id="KW-1185">Reference proteome</keyword>
<name>A0ABT4PDR2_9BACT</name>
<gene>
    <name evidence="2" type="ORF">O6P32_00475</name>
</gene>
<organism evidence="2 3">
    <name type="scientific">Phocaeicola acetigenes</name>
    <dbReference type="NCBI Taxonomy" id="3016083"/>
    <lineage>
        <taxon>Bacteria</taxon>
        <taxon>Pseudomonadati</taxon>
        <taxon>Bacteroidota</taxon>
        <taxon>Bacteroidia</taxon>
        <taxon>Bacteroidales</taxon>
        <taxon>Bacteroidaceae</taxon>
        <taxon>Phocaeicola</taxon>
    </lineage>
</organism>
<feature type="coiled-coil region" evidence="1">
    <location>
        <begin position="694"/>
        <end position="804"/>
    </location>
</feature>
<evidence type="ECO:0000313" key="3">
    <source>
        <dbReference type="Proteomes" id="UP001141933"/>
    </source>
</evidence>
<dbReference type="RefSeq" id="WP_269876265.1">
    <property type="nucleotide sequence ID" value="NZ_JAPZVM010000001.1"/>
</dbReference>
<dbReference type="Gene3D" id="3.40.50.300">
    <property type="entry name" value="P-loop containing nucleotide triphosphate hydrolases"/>
    <property type="match status" value="2"/>
</dbReference>
<protein>
    <submittedName>
        <fullName evidence="2">SbcC/MukB-like Walker B domain-containing protein</fullName>
    </submittedName>
</protein>
<dbReference type="EMBL" id="JAPZVM010000001">
    <property type="protein sequence ID" value="MCZ8371187.1"/>
    <property type="molecule type" value="Genomic_DNA"/>
</dbReference>
<reference evidence="2" key="1">
    <citation type="submission" date="2022-12" db="EMBL/GenBank/DDBJ databases">
        <title>Phocaeicola acetigenes sp. nov., isolated feces from a healthy human.</title>
        <authorList>
            <person name="Do H."/>
            <person name="Ha Y.B."/>
            <person name="Kim J.-S."/>
            <person name="Suh M.K."/>
            <person name="Kim H.S."/>
            <person name="Lee J.-S."/>
        </authorList>
    </citation>
    <scope>NUCLEOTIDE SEQUENCE</scope>
    <source>
        <strain evidence="2">KGMB11183</strain>
    </source>
</reference>
<dbReference type="Pfam" id="PF13558">
    <property type="entry name" value="SbcC_Walker_B"/>
    <property type="match status" value="1"/>
</dbReference>
<evidence type="ECO:0000313" key="2">
    <source>
        <dbReference type="EMBL" id="MCZ8371187.1"/>
    </source>
</evidence>
<dbReference type="Proteomes" id="UP001141933">
    <property type="component" value="Unassembled WGS sequence"/>
</dbReference>
<keyword evidence="1" id="KW-0175">Coiled coil</keyword>
<dbReference type="Pfam" id="PF13555">
    <property type="entry name" value="AAA_29"/>
    <property type="match status" value="1"/>
</dbReference>
<accession>A0ABT4PDR2</accession>
<proteinExistence type="predicted"/>
<evidence type="ECO:0000256" key="1">
    <source>
        <dbReference type="SAM" id="Coils"/>
    </source>
</evidence>
<dbReference type="InterPro" id="IPR027417">
    <property type="entry name" value="P-loop_NTPase"/>
</dbReference>
<feature type="coiled-coil region" evidence="1">
    <location>
        <begin position="245"/>
        <end position="349"/>
    </location>
</feature>
<sequence>MLSLFSTGSDASGFRLQYMEIYNWGTFHEKIFRMEPQGNNALLTGANASGKSTIIDALLTLMVPAKKDRFYNQSSGVEKKGNRTEETYVLGHYGNIQREGEKGATTQALRDQSAYSVLLATFTNTEQRVVTIFQVRWFSGGELRRTFGLAHCALEIKRDFQPFDGKGVWRRRLESAYKGSRNMVEFFEGPVGYAERMTQLFGMRSVKALGLFNQIVGVKVLDDLDDFIRTNMLEEQNAESQYIMLKDSFKTLMDAKTNIEKAREQIAMLTPIAELAGKIQEATDRIKQLGVDRETAEYWFARKTIELGEARIDQAQKEKKLLHKEEDKLRQEEERLKAEERTLALSIENDEVGRKVKEMEQEILHLGELRDERMRKMDEYNEVASQLSLVANPEKDTFRKQREETEKRLEQLSGEIENHIREAVSLENERNAIGAEIESHLATIEALKKNKNNIPVRESEIRDLILAHTGATKKEIPFIGELIRVSEDHLKWEGAIEKILHHFALHLLVPEEYYHQVNQFINETNLNGRITYYRYRTYNSLAGIDTFADTENRVLDKIEIRSDSVYEDWIRDTIFEKYNYSCVGSLEEFERYTEKAVTREGLVKFSHERHEKDDRAHVARKENYILGWDNQEKIALLQHEVKKLQEKDIELLSQINTIGAERQKVQYIYDLSKKLVDAFADYDALDWKEYAFRLQEKQANKTELEQNNNTIQALQKQLEEVKNALQKISKEDIAHKLKQIFGVERKIEETQTDMEEAQKRIASLRSMMLTDFEQAYKDLKDCTYEKLKQEYTSFMNRNDRERGKLANGKREFEDEAKNHIRTFKYPSEYITEKFKDWRSDVDALPEAEHIELIEEYRHLLARLQKENLPKYEKQFDNYLQKTLIDKVGEFRMFFMHWKDAIDENIKMLNESLQGIDYRSRPVTYIQLVAQSRAHEEAREFRKLMDEAMPNIQQMNATVDGRKIHFRDHIEPLMSRLEDEDWRKRVMDVRSWFSYKAEEFNRETKLKETTYENMGHLSGGEKAQLTYTILGSAIAYQFGLTKSGMQENSFRFIAIDEAFKAQDEDKARYLINLCKQLHLQLLVVTPNDNIHIVENDISFVYFVERKEEKTSWLYSMSIEQWQAEKNPDRLF</sequence>
<comment type="caution">
    <text evidence="2">The sequence shown here is derived from an EMBL/GenBank/DDBJ whole genome shotgun (WGS) entry which is preliminary data.</text>
</comment>
<feature type="coiled-coil region" evidence="1">
    <location>
        <begin position="395"/>
        <end position="436"/>
    </location>
</feature>